<feature type="domain" description="Ig-like" evidence="6">
    <location>
        <begin position="170"/>
        <end position="273"/>
    </location>
</feature>
<dbReference type="SMART" id="SM00060">
    <property type="entry name" value="FN3"/>
    <property type="match status" value="2"/>
</dbReference>
<comment type="caution">
    <text evidence="8">The sequence shown here is derived from an EMBL/GenBank/DDBJ whole genome shotgun (WGS) entry which is preliminary data.</text>
</comment>
<evidence type="ECO:0000313" key="10">
    <source>
        <dbReference type="Proteomes" id="UP000663829"/>
    </source>
</evidence>
<dbReference type="OrthoDB" id="10056271at2759"/>
<dbReference type="PROSITE" id="PS50853">
    <property type="entry name" value="FN3"/>
    <property type="match status" value="2"/>
</dbReference>
<evidence type="ECO:0000259" key="6">
    <source>
        <dbReference type="PROSITE" id="PS50835"/>
    </source>
</evidence>
<keyword evidence="2" id="KW-1015">Disulfide bond</keyword>
<evidence type="ECO:0000313" key="9">
    <source>
        <dbReference type="EMBL" id="CAF3965934.1"/>
    </source>
</evidence>
<dbReference type="InterPro" id="IPR007110">
    <property type="entry name" value="Ig-like_dom"/>
</dbReference>
<dbReference type="InterPro" id="IPR003599">
    <property type="entry name" value="Ig_sub"/>
</dbReference>
<keyword evidence="5" id="KW-0812">Transmembrane</keyword>
<feature type="domain" description="Fibronectin type-III" evidence="7">
    <location>
        <begin position="279"/>
        <end position="382"/>
    </location>
</feature>
<dbReference type="Proteomes" id="UP000681722">
    <property type="component" value="Unassembled WGS sequence"/>
</dbReference>
<feature type="transmembrane region" description="Helical" evidence="5">
    <location>
        <begin position="513"/>
        <end position="538"/>
    </location>
</feature>
<reference evidence="8" key="1">
    <citation type="submission" date="2021-02" db="EMBL/GenBank/DDBJ databases">
        <authorList>
            <person name="Nowell W R."/>
        </authorList>
    </citation>
    <scope>NUCLEOTIDE SEQUENCE</scope>
</reference>
<keyword evidence="5" id="KW-0472">Membrane</keyword>
<dbReference type="PANTHER" id="PTHR12231:SF253">
    <property type="entry name" value="DPR-INTERACTING PROTEIN ETA, ISOFORM B-RELATED"/>
    <property type="match status" value="1"/>
</dbReference>
<proteinExistence type="predicted"/>
<keyword evidence="1" id="KW-0677">Repeat</keyword>
<dbReference type="Pfam" id="PF00041">
    <property type="entry name" value="fn3"/>
    <property type="match status" value="2"/>
</dbReference>
<dbReference type="SUPFAM" id="SSF49265">
    <property type="entry name" value="Fibronectin type III"/>
    <property type="match status" value="1"/>
</dbReference>
<evidence type="ECO:0000256" key="2">
    <source>
        <dbReference type="ARBA" id="ARBA00023157"/>
    </source>
</evidence>
<evidence type="ECO:0000256" key="4">
    <source>
        <dbReference type="SAM" id="MobiDB-lite"/>
    </source>
</evidence>
<keyword evidence="10" id="KW-1185">Reference proteome</keyword>
<evidence type="ECO:0000313" key="8">
    <source>
        <dbReference type="EMBL" id="CAF1201466.1"/>
    </source>
</evidence>
<evidence type="ECO:0000259" key="7">
    <source>
        <dbReference type="PROSITE" id="PS50853"/>
    </source>
</evidence>
<feature type="domain" description="Fibronectin type-III" evidence="7">
    <location>
        <begin position="391"/>
        <end position="489"/>
    </location>
</feature>
<dbReference type="InterPro" id="IPR013783">
    <property type="entry name" value="Ig-like_fold"/>
</dbReference>
<gene>
    <name evidence="8" type="ORF">GPM918_LOCUS23743</name>
    <name evidence="9" type="ORF">SRO942_LOCUS23742</name>
</gene>
<dbReference type="CDD" id="cd00063">
    <property type="entry name" value="FN3"/>
    <property type="match status" value="2"/>
</dbReference>
<keyword evidence="3" id="KW-0393">Immunoglobulin domain</keyword>
<dbReference type="InterPro" id="IPR036179">
    <property type="entry name" value="Ig-like_dom_sf"/>
</dbReference>
<dbReference type="Proteomes" id="UP000663829">
    <property type="component" value="Unassembled WGS sequence"/>
</dbReference>
<dbReference type="InterPro" id="IPR003961">
    <property type="entry name" value="FN3_dom"/>
</dbReference>
<dbReference type="InterPro" id="IPR051170">
    <property type="entry name" value="Neural/epithelial_adhesion"/>
</dbReference>
<name>A0A814W802_9BILA</name>
<dbReference type="AlphaFoldDB" id="A0A814W802"/>
<dbReference type="EMBL" id="CAJOBC010008594">
    <property type="protein sequence ID" value="CAF3965934.1"/>
    <property type="molecule type" value="Genomic_DNA"/>
</dbReference>
<feature type="compositionally biased region" description="Polar residues" evidence="4">
    <location>
        <begin position="547"/>
        <end position="558"/>
    </location>
</feature>
<dbReference type="EMBL" id="CAJNOQ010008593">
    <property type="protein sequence ID" value="CAF1201466.1"/>
    <property type="molecule type" value="Genomic_DNA"/>
</dbReference>
<dbReference type="InterPro" id="IPR036116">
    <property type="entry name" value="FN3_sf"/>
</dbReference>
<dbReference type="SUPFAM" id="SSF48726">
    <property type="entry name" value="Immunoglobulin"/>
    <property type="match status" value="3"/>
</dbReference>
<dbReference type="Gene3D" id="2.60.40.10">
    <property type="entry name" value="Immunoglobulins"/>
    <property type="match status" value="5"/>
</dbReference>
<accession>A0A814W802</accession>
<feature type="compositionally biased region" description="Polar residues" evidence="4">
    <location>
        <begin position="568"/>
        <end position="579"/>
    </location>
</feature>
<feature type="region of interest" description="Disordered" evidence="4">
    <location>
        <begin position="547"/>
        <end position="588"/>
    </location>
</feature>
<evidence type="ECO:0000256" key="3">
    <source>
        <dbReference type="ARBA" id="ARBA00023319"/>
    </source>
</evidence>
<dbReference type="SMART" id="SM00409">
    <property type="entry name" value="IG"/>
    <property type="match status" value="3"/>
</dbReference>
<dbReference type="PROSITE" id="PS50835">
    <property type="entry name" value="IG_LIKE"/>
    <property type="match status" value="2"/>
</dbReference>
<dbReference type="CDD" id="cd00096">
    <property type="entry name" value="Ig"/>
    <property type="match status" value="2"/>
</dbReference>
<dbReference type="PANTHER" id="PTHR12231">
    <property type="entry name" value="CTX-RELATED TYPE I TRANSMEMBRANE PROTEIN"/>
    <property type="match status" value="1"/>
</dbReference>
<protein>
    <submittedName>
        <fullName evidence="8">Uncharacterized protein</fullName>
    </submittedName>
</protein>
<keyword evidence="5" id="KW-1133">Transmembrane helix</keyword>
<sequence length="588" mass="66016">MPALVTYRELNESPVGASEVPKFVVRGNQLTINYVDETDNGKYTCHASNDYDKVGLKAEYILNVIVPPRLAPIPAIEKELNDRELQNAIFQCRVERGSAESLSLEWQYMNNTVVQSTDGIYVDTSQFEQQKFIELRFNPLRREHFGNYSCVARNLADTTFVIASLYVKFPPIYVGSNTQTVSSVPGFRAVMKCLFESYPTPEIQWIKMARTSQEPEGRILASDIDQGVNDITTKQIGSTLWETVLSYTPNERDFGFNFECRATNRKTSRHSFTLQKSAPPRAVYPTEAKPLANAIELVVHPPETGGLPLVQYVVKYEQIGANQPDSMKTLIFPAQTMNGEQTQILRIDNLQPSTAYSINILAETRAGIGQSKAPIRLKTLDRQIPQFKLLSTTPEEQMCIDDHKCLIKWSIESDGGAPISKAEIFYAKSKDDSSLEIVDKFSDPQTIDPLKTEYELTNLQPNTNYIIAIRLYNEAGPAEQKIRKQTKPIMNGNIYSTLKPDIKKYRRGQPSKWIIFGIVFGIVATALVVILLCVLIRICRIGANTTKTNDIDNPTTPMMNGENHSDISKTSNGYKNGQSPARKVDDSV</sequence>
<evidence type="ECO:0000256" key="5">
    <source>
        <dbReference type="SAM" id="Phobius"/>
    </source>
</evidence>
<feature type="domain" description="Ig-like" evidence="6">
    <location>
        <begin position="68"/>
        <end position="161"/>
    </location>
</feature>
<organism evidence="8 10">
    <name type="scientific">Didymodactylos carnosus</name>
    <dbReference type="NCBI Taxonomy" id="1234261"/>
    <lineage>
        <taxon>Eukaryota</taxon>
        <taxon>Metazoa</taxon>
        <taxon>Spiralia</taxon>
        <taxon>Gnathifera</taxon>
        <taxon>Rotifera</taxon>
        <taxon>Eurotatoria</taxon>
        <taxon>Bdelloidea</taxon>
        <taxon>Philodinida</taxon>
        <taxon>Philodinidae</taxon>
        <taxon>Didymodactylos</taxon>
    </lineage>
</organism>
<evidence type="ECO:0000256" key="1">
    <source>
        <dbReference type="ARBA" id="ARBA00022737"/>
    </source>
</evidence>